<dbReference type="Gene3D" id="1.20.1250.20">
    <property type="entry name" value="MFS general substrate transporter like domains"/>
    <property type="match status" value="1"/>
</dbReference>
<protein>
    <recommendedName>
        <fullName evidence="8">Major facilitator superfamily (MFS) profile domain-containing protein</fullName>
    </recommendedName>
</protein>
<keyword evidence="4 5" id="KW-0472">Membrane</keyword>
<evidence type="ECO:0008006" key="8">
    <source>
        <dbReference type="Google" id="ProtNLM"/>
    </source>
</evidence>
<name>A0ABY6UG71_BIOOC</name>
<evidence type="ECO:0000256" key="4">
    <source>
        <dbReference type="ARBA" id="ARBA00023136"/>
    </source>
</evidence>
<keyword evidence="7" id="KW-1185">Reference proteome</keyword>
<dbReference type="PANTHER" id="PTHR48022:SF21">
    <property type="entry name" value="QUINATE TRANSPORTER, PUTATIVE (AFU_ORTHOLOGUE AFUA_6G06960)-RELATED"/>
    <property type="match status" value="1"/>
</dbReference>
<comment type="subcellular location">
    <subcellularLocation>
        <location evidence="1">Membrane</location>
        <topology evidence="1">Multi-pass membrane protein</topology>
    </subcellularLocation>
</comment>
<dbReference type="Pfam" id="PF00083">
    <property type="entry name" value="Sugar_tr"/>
    <property type="match status" value="1"/>
</dbReference>
<accession>A0ABY6UG71</accession>
<evidence type="ECO:0000256" key="2">
    <source>
        <dbReference type="ARBA" id="ARBA00022692"/>
    </source>
</evidence>
<reference evidence="6 7" key="1">
    <citation type="submission" date="2019-06" db="EMBL/GenBank/DDBJ databases">
        <authorList>
            <person name="Broberg M."/>
        </authorList>
    </citation>
    <scope>NUCLEOTIDE SEQUENCE [LARGE SCALE GENOMIC DNA]</scope>
</reference>
<evidence type="ECO:0000256" key="5">
    <source>
        <dbReference type="SAM" id="Phobius"/>
    </source>
</evidence>
<gene>
    <name evidence="6" type="ORF">CLO192961_LOCUS280826</name>
</gene>
<sequence>MSEISTARLRALNISMGAATQWLFNFVIARSEKFLLSINSPRYTNLLEAVLAMQATMGNVLHVWIIMTLFTWVFIPKTKGLSLEKMDELFDSLTGKADPEVSEERLGIICEVEAEKNEQP</sequence>
<evidence type="ECO:0000313" key="7">
    <source>
        <dbReference type="Proteomes" id="UP000766486"/>
    </source>
</evidence>
<organism evidence="6 7">
    <name type="scientific">Bionectria ochroleuca</name>
    <name type="common">Gliocladium roseum</name>
    <dbReference type="NCBI Taxonomy" id="29856"/>
    <lineage>
        <taxon>Eukaryota</taxon>
        <taxon>Fungi</taxon>
        <taxon>Dikarya</taxon>
        <taxon>Ascomycota</taxon>
        <taxon>Pezizomycotina</taxon>
        <taxon>Sordariomycetes</taxon>
        <taxon>Hypocreomycetidae</taxon>
        <taxon>Hypocreales</taxon>
        <taxon>Bionectriaceae</taxon>
        <taxon>Clonostachys</taxon>
    </lineage>
</organism>
<proteinExistence type="predicted"/>
<comment type="caution">
    <text evidence="6">The sequence shown here is derived from an EMBL/GenBank/DDBJ whole genome shotgun (WGS) entry which is preliminary data.</text>
</comment>
<dbReference type="EMBL" id="CABFNS010000815">
    <property type="protein sequence ID" value="VUC30204.1"/>
    <property type="molecule type" value="Genomic_DNA"/>
</dbReference>
<feature type="transmembrane region" description="Helical" evidence="5">
    <location>
        <begin position="49"/>
        <end position="75"/>
    </location>
</feature>
<dbReference type="InterPro" id="IPR036259">
    <property type="entry name" value="MFS_trans_sf"/>
</dbReference>
<dbReference type="Proteomes" id="UP000766486">
    <property type="component" value="Unassembled WGS sequence"/>
</dbReference>
<keyword evidence="2 5" id="KW-0812">Transmembrane</keyword>
<dbReference type="PANTHER" id="PTHR48022">
    <property type="entry name" value="PLASTIDIC GLUCOSE TRANSPORTER 4"/>
    <property type="match status" value="1"/>
</dbReference>
<dbReference type="InterPro" id="IPR050360">
    <property type="entry name" value="MFS_Sugar_Transporters"/>
</dbReference>
<evidence type="ECO:0000313" key="6">
    <source>
        <dbReference type="EMBL" id="VUC30204.1"/>
    </source>
</evidence>
<evidence type="ECO:0000256" key="3">
    <source>
        <dbReference type="ARBA" id="ARBA00022989"/>
    </source>
</evidence>
<keyword evidence="3 5" id="KW-1133">Transmembrane helix</keyword>
<evidence type="ECO:0000256" key="1">
    <source>
        <dbReference type="ARBA" id="ARBA00004141"/>
    </source>
</evidence>
<dbReference type="InterPro" id="IPR005828">
    <property type="entry name" value="MFS_sugar_transport-like"/>
</dbReference>